<accession>A0A7S6UF89</accession>
<dbReference type="KEGG" id="lcic:INQ41_11315"/>
<proteinExistence type="inferred from homology"/>
<feature type="binding site" evidence="2">
    <location>
        <position position="79"/>
    </location>
    <ligand>
        <name>Cu cation</name>
        <dbReference type="ChEBI" id="CHEBI:23378"/>
    </ligand>
</feature>
<dbReference type="RefSeq" id="WP_193984546.1">
    <property type="nucleotide sequence ID" value="NZ_CP063656.1"/>
</dbReference>
<dbReference type="InterPro" id="IPR003782">
    <property type="entry name" value="SCO1/SenC"/>
</dbReference>
<protein>
    <submittedName>
        <fullName evidence="5">SCO family protein</fullName>
    </submittedName>
</protein>
<dbReference type="Gene3D" id="3.40.30.10">
    <property type="entry name" value="Glutaredoxin"/>
    <property type="match status" value="1"/>
</dbReference>
<dbReference type="PANTHER" id="PTHR12151">
    <property type="entry name" value="ELECTRON TRANSPORT PROTIN SCO1/SENC FAMILY MEMBER"/>
    <property type="match status" value="1"/>
</dbReference>
<evidence type="ECO:0000313" key="6">
    <source>
        <dbReference type="Proteomes" id="UP000594059"/>
    </source>
</evidence>
<evidence type="ECO:0000256" key="3">
    <source>
        <dbReference type="PIRSR" id="PIRSR603782-2"/>
    </source>
</evidence>
<dbReference type="Pfam" id="PF02630">
    <property type="entry name" value="SCO1-SenC"/>
    <property type="match status" value="1"/>
</dbReference>
<evidence type="ECO:0000313" key="5">
    <source>
        <dbReference type="EMBL" id="QOW19208.1"/>
    </source>
</evidence>
<feature type="chain" id="PRO_5032479959" evidence="4">
    <location>
        <begin position="27"/>
        <end position="200"/>
    </location>
</feature>
<dbReference type="Proteomes" id="UP000594059">
    <property type="component" value="Chromosome"/>
</dbReference>
<evidence type="ECO:0000256" key="1">
    <source>
        <dbReference type="ARBA" id="ARBA00010996"/>
    </source>
</evidence>
<dbReference type="AlphaFoldDB" id="A0A7S6UF89"/>
<reference evidence="5 6" key="1">
    <citation type="submission" date="2020-10" db="EMBL/GenBank/DDBJ databases">
        <title>complete genome sequencing of Lysobacter sp. H21R20.</title>
        <authorList>
            <person name="Bae J.-W."/>
            <person name="Lee S.-Y."/>
        </authorList>
    </citation>
    <scope>NUCLEOTIDE SEQUENCE [LARGE SCALE GENOMIC DNA]</scope>
    <source>
        <strain evidence="5 6">H21R20</strain>
    </source>
</reference>
<dbReference type="CDD" id="cd02968">
    <property type="entry name" value="SCO"/>
    <property type="match status" value="1"/>
</dbReference>
<comment type="similarity">
    <text evidence="1">Belongs to the SCO1/2 family.</text>
</comment>
<feature type="signal peptide" evidence="4">
    <location>
        <begin position="1"/>
        <end position="26"/>
    </location>
</feature>
<feature type="binding site" evidence="2">
    <location>
        <position position="75"/>
    </location>
    <ligand>
        <name>Cu cation</name>
        <dbReference type="ChEBI" id="CHEBI:23378"/>
    </ligand>
</feature>
<evidence type="ECO:0000256" key="4">
    <source>
        <dbReference type="SAM" id="SignalP"/>
    </source>
</evidence>
<keyword evidence="2" id="KW-0479">Metal-binding</keyword>
<keyword evidence="6" id="KW-1185">Reference proteome</keyword>
<dbReference type="PANTHER" id="PTHR12151:SF25">
    <property type="entry name" value="LINALOOL DEHYDRATASE_ISOMERASE DOMAIN-CONTAINING PROTEIN"/>
    <property type="match status" value="1"/>
</dbReference>
<sequence>MKSLALSIVLAVLAGATVVTPDAAFAAPPAAQKAPLPGNSVYQLDVQLTDQAGRTSAWRDRRGKPQLVSMFYTSCQYICPLIIDSGKAVQKQLSDAERARLGITLISMDPARDTPQALAKVATQRKLDPAQWTLASPAAEDVRSVAGVLNIRYRALADGEFNHTSALVLLDGEGRILARTEKMGSKPDPEFVEAVRKALR</sequence>
<evidence type="ECO:0000256" key="2">
    <source>
        <dbReference type="PIRSR" id="PIRSR603782-1"/>
    </source>
</evidence>
<gene>
    <name evidence="5" type="ORF">INQ41_11315</name>
</gene>
<keyword evidence="4" id="KW-0732">Signal</keyword>
<dbReference type="SUPFAM" id="SSF52833">
    <property type="entry name" value="Thioredoxin-like"/>
    <property type="match status" value="1"/>
</dbReference>
<keyword evidence="3" id="KW-1015">Disulfide bond</keyword>
<feature type="binding site" evidence="2">
    <location>
        <position position="163"/>
    </location>
    <ligand>
        <name>Cu cation</name>
        <dbReference type="ChEBI" id="CHEBI:23378"/>
    </ligand>
</feature>
<feature type="disulfide bond" description="Redox-active" evidence="3">
    <location>
        <begin position="75"/>
        <end position="79"/>
    </location>
</feature>
<dbReference type="InterPro" id="IPR036249">
    <property type="entry name" value="Thioredoxin-like_sf"/>
</dbReference>
<dbReference type="GO" id="GO:0046872">
    <property type="term" value="F:metal ion binding"/>
    <property type="evidence" value="ECO:0007669"/>
    <property type="project" value="UniProtKB-KW"/>
</dbReference>
<dbReference type="EMBL" id="CP063656">
    <property type="protein sequence ID" value="QOW19208.1"/>
    <property type="molecule type" value="Genomic_DNA"/>
</dbReference>
<keyword evidence="2" id="KW-0186">Copper</keyword>
<organism evidence="5 6">
    <name type="scientific">Novilysobacter ciconiae</name>
    <dbReference type="NCBI Taxonomy" id="2781022"/>
    <lineage>
        <taxon>Bacteria</taxon>
        <taxon>Pseudomonadati</taxon>
        <taxon>Pseudomonadota</taxon>
        <taxon>Gammaproteobacteria</taxon>
        <taxon>Lysobacterales</taxon>
        <taxon>Lysobacteraceae</taxon>
        <taxon>Novilysobacter</taxon>
    </lineage>
</organism>
<name>A0A7S6UF89_9GAMM</name>